<dbReference type="OrthoDB" id="4327074at2759"/>
<sequence>MPRVRLRKTLQSDLSRYKDAYKEVKAGELPRKAADKRGTDHCCLLRYLRKRHASVIVFREKSGVNAPVTNSGLTRTAQKAVSAEFSAIET</sequence>
<proteinExistence type="predicted"/>
<accession>A0A4C1SWK2</accession>
<protein>
    <submittedName>
        <fullName evidence="1">Uncharacterized protein</fullName>
    </submittedName>
</protein>
<gene>
    <name evidence="1" type="ORF">EVAR_92556_1</name>
</gene>
<reference evidence="1 2" key="1">
    <citation type="journal article" date="2019" name="Commun. Biol.">
        <title>The bagworm genome reveals a unique fibroin gene that provides high tensile strength.</title>
        <authorList>
            <person name="Kono N."/>
            <person name="Nakamura H."/>
            <person name="Ohtoshi R."/>
            <person name="Tomita M."/>
            <person name="Numata K."/>
            <person name="Arakawa K."/>
        </authorList>
    </citation>
    <scope>NUCLEOTIDE SEQUENCE [LARGE SCALE GENOMIC DNA]</scope>
</reference>
<dbReference type="Proteomes" id="UP000299102">
    <property type="component" value="Unassembled WGS sequence"/>
</dbReference>
<dbReference type="AlphaFoldDB" id="A0A4C1SWK2"/>
<evidence type="ECO:0000313" key="1">
    <source>
        <dbReference type="EMBL" id="GBP06559.1"/>
    </source>
</evidence>
<evidence type="ECO:0000313" key="2">
    <source>
        <dbReference type="Proteomes" id="UP000299102"/>
    </source>
</evidence>
<dbReference type="EMBL" id="BGZK01000023">
    <property type="protein sequence ID" value="GBP06559.1"/>
    <property type="molecule type" value="Genomic_DNA"/>
</dbReference>
<organism evidence="1 2">
    <name type="scientific">Eumeta variegata</name>
    <name type="common">Bagworm moth</name>
    <name type="synonym">Eumeta japonica</name>
    <dbReference type="NCBI Taxonomy" id="151549"/>
    <lineage>
        <taxon>Eukaryota</taxon>
        <taxon>Metazoa</taxon>
        <taxon>Ecdysozoa</taxon>
        <taxon>Arthropoda</taxon>
        <taxon>Hexapoda</taxon>
        <taxon>Insecta</taxon>
        <taxon>Pterygota</taxon>
        <taxon>Neoptera</taxon>
        <taxon>Endopterygota</taxon>
        <taxon>Lepidoptera</taxon>
        <taxon>Glossata</taxon>
        <taxon>Ditrysia</taxon>
        <taxon>Tineoidea</taxon>
        <taxon>Psychidae</taxon>
        <taxon>Oiketicinae</taxon>
        <taxon>Eumeta</taxon>
    </lineage>
</organism>
<keyword evidence="2" id="KW-1185">Reference proteome</keyword>
<name>A0A4C1SWK2_EUMVA</name>
<comment type="caution">
    <text evidence="1">The sequence shown here is derived from an EMBL/GenBank/DDBJ whole genome shotgun (WGS) entry which is preliminary data.</text>
</comment>